<feature type="domain" description="JmjC" evidence="1">
    <location>
        <begin position="1"/>
        <end position="155"/>
    </location>
</feature>
<protein>
    <submittedName>
        <fullName evidence="2">Transcription factor</fullName>
    </submittedName>
</protein>
<dbReference type="GO" id="GO:0043565">
    <property type="term" value="F:sequence-specific DNA binding"/>
    <property type="evidence" value="ECO:0007669"/>
    <property type="project" value="TreeGrafter"/>
</dbReference>
<dbReference type="Proteomes" id="UP000023152">
    <property type="component" value="Unassembled WGS sequence"/>
</dbReference>
<dbReference type="GO" id="GO:0045905">
    <property type="term" value="P:positive regulation of translational termination"/>
    <property type="evidence" value="ECO:0007669"/>
    <property type="project" value="TreeGrafter"/>
</dbReference>
<reference evidence="2 3" key="1">
    <citation type="journal article" date="2013" name="Curr. Biol.">
        <title>The Genome of the Foraminiferan Reticulomyxa filosa.</title>
        <authorList>
            <person name="Glockner G."/>
            <person name="Hulsmann N."/>
            <person name="Schleicher M."/>
            <person name="Noegel A.A."/>
            <person name="Eichinger L."/>
            <person name="Gallinger C."/>
            <person name="Pawlowski J."/>
            <person name="Sierra R."/>
            <person name="Euteneuer U."/>
            <person name="Pillet L."/>
            <person name="Moustafa A."/>
            <person name="Platzer M."/>
            <person name="Groth M."/>
            <person name="Szafranski K."/>
            <person name="Schliwa M."/>
        </authorList>
    </citation>
    <scope>NUCLEOTIDE SEQUENCE [LARGE SCALE GENOMIC DNA]</scope>
</reference>
<dbReference type="Pfam" id="PF02373">
    <property type="entry name" value="JmjC"/>
    <property type="match status" value="1"/>
</dbReference>
<sequence>MYISNCLILLYIHIYIYVYVYKEIQKTDDYRFCYLGPKGSWTPFHRDVLGTFSWSVNINGSKLWYLLDASITECQKMNESPDDNKCPYNIFALQQQQQNLFQKGLICMQYPKEGIFVPSGWYHQVHNCEDTLSINHNWCNAFNIHWNWNILFCDLQNVKQSLQGFVDYDLGMDKLHMQESKQNDLDPNTVQQLLKSYTGMDLEQFVSFLEINIDHIHNCLTQHNFNLFDICVFNFSLQKSKQLIDHSLCVCSDFDSKLLQRLKTMSNHIETMFKS</sequence>
<keyword evidence="3" id="KW-1185">Reference proteome</keyword>
<dbReference type="AlphaFoldDB" id="X6LUB0"/>
<evidence type="ECO:0000259" key="1">
    <source>
        <dbReference type="PROSITE" id="PS51184"/>
    </source>
</evidence>
<dbReference type="OMA" id="DASITEC"/>
<dbReference type="PANTHER" id="PTHR12480:SF6">
    <property type="entry name" value="2-OXOGLUTARATE AND IRON-DEPENDENT OXYGENASE JMJD4"/>
    <property type="match status" value="1"/>
</dbReference>
<dbReference type="OrthoDB" id="203487at2759"/>
<dbReference type="EMBL" id="ASPP01028054">
    <property type="protein sequence ID" value="ETO05503.1"/>
    <property type="molecule type" value="Genomic_DNA"/>
</dbReference>
<dbReference type="Gene3D" id="2.60.120.650">
    <property type="entry name" value="Cupin"/>
    <property type="match status" value="1"/>
</dbReference>
<comment type="caution">
    <text evidence="2">The sequence shown here is derived from an EMBL/GenBank/DDBJ whole genome shotgun (WGS) entry which is preliminary data.</text>
</comment>
<dbReference type="GO" id="GO:0016706">
    <property type="term" value="F:2-oxoglutarate-dependent dioxygenase activity"/>
    <property type="evidence" value="ECO:0007669"/>
    <property type="project" value="TreeGrafter"/>
</dbReference>
<accession>X6LUB0</accession>
<dbReference type="GO" id="GO:0005737">
    <property type="term" value="C:cytoplasm"/>
    <property type="evidence" value="ECO:0007669"/>
    <property type="project" value="TreeGrafter"/>
</dbReference>
<dbReference type="SUPFAM" id="SSF51197">
    <property type="entry name" value="Clavaminate synthase-like"/>
    <property type="match status" value="1"/>
</dbReference>
<gene>
    <name evidence="2" type="ORF">RFI_31893</name>
</gene>
<dbReference type="SMART" id="SM00558">
    <property type="entry name" value="JmjC"/>
    <property type="match status" value="1"/>
</dbReference>
<dbReference type="GO" id="GO:0005634">
    <property type="term" value="C:nucleus"/>
    <property type="evidence" value="ECO:0007669"/>
    <property type="project" value="TreeGrafter"/>
</dbReference>
<name>X6LUB0_RETFI</name>
<dbReference type="InterPro" id="IPR050910">
    <property type="entry name" value="JMJD6_ArgDemeth/LysHydrox"/>
</dbReference>
<evidence type="ECO:0000313" key="3">
    <source>
        <dbReference type="Proteomes" id="UP000023152"/>
    </source>
</evidence>
<dbReference type="InterPro" id="IPR003347">
    <property type="entry name" value="JmjC_dom"/>
</dbReference>
<organism evidence="2 3">
    <name type="scientific">Reticulomyxa filosa</name>
    <dbReference type="NCBI Taxonomy" id="46433"/>
    <lineage>
        <taxon>Eukaryota</taxon>
        <taxon>Sar</taxon>
        <taxon>Rhizaria</taxon>
        <taxon>Retaria</taxon>
        <taxon>Foraminifera</taxon>
        <taxon>Monothalamids</taxon>
        <taxon>Reticulomyxidae</taxon>
        <taxon>Reticulomyxa</taxon>
    </lineage>
</organism>
<dbReference type="PROSITE" id="PS51184">
    <property type="entry name" value="JMJC"/>
    <property type="match status" value="1"/>
</dbReference>
<dbReference type="PANTHER" id="PTHR12480">
    <property type="entry name" value="ARGININE DEMETHYLASE AND LYSYL-HYDROXYLASE JMJD"/>
    <property type="match status" value="1"/>
</dbReference>
<evidence type="ECO:0000313" key="2">
    <source>
        <dbReference type="EMBL" id="ETO05503.1"/>
    </source>
</evidence>
<proteinExistence type="predicted"/>